<dbReference type="SUPFAM" id="SSF50965">
    <property type="entry name" value="Galactose oxidase, central domain"/>
    <property type="match status" value="1"/>
</dbReference>
<dbReference type="Proteomes" id="UP000256661">
    <property type="component" value="Unassembled WGS sequence"/>
</dbReference>
<protein>
    <submittedName>
        <fullName evidence="1">Uncharacterized protein</fullName>
    </submittedName>
</protein>
<gene>
    <name evidence="1" type="ORF">DFJ69_2119</name>
</gene>
<dbReference type="EMBL" id="QTTT01000001">
    <property type="protein sequence ID" value="REE96675.1"/>
    <property type="molecule type" value="Genomic_DNA"/>
</dbReference>
<keyword evidence="2" id="KW-1185">Reference proteome</keyword>
<dbReference type="AlphaFoldDB" id="A0A3D9SUK2"/>
<evidence type="ECO:0000313" key="1">
    <source>
        <dbReference type="EMBL" id="REE96675.1"/>
    </source>
</evidence>
<dbReference type="InterPro" id="IPR011043">
    <property type="entry name" value="Gal_Oxase/kelch_b-propeller"/>
</dbReference>
<evidence type="ECO:0000313" key="2">
    <source>
        <dbReference type="Proteomes" id="UP000256661"/>
    </source>
</evidence>
<accession>A0A3D9SUK2</accession>
<sequence>MLSRPRMAIDTKWDEVNTKLRRSAVGVMVAVSVVSMAAPAEAAPGWRITATPDRNAGLRGLAVTGPNSAWAAGYQSVNSEAVPVVRRWNGKTWQRMPLPASVKGAYLHSVSATSNTNVWISGSNGRRKQYWMRWNGKRWAVVTGELPEESWPHSPRLLAVGAGDVWSFGRAGAGPIGPDVRHYNGRRWRRVKAPGLIVRADAVSGKDVWATGWTPGERGPIPTVMRWNGTSWRKQAQPLGVRATGTVAGGVLALGSKNVWVAGADSTGRGLLLRWNGKTWSKRPAPIKGTLSELVDDGNGGLWMLAGRRLVHYKAGKWTTRAVPGRTGLQTEIGVLARVPKTTSIWAVGALVDKKSIDKSSVVLKYGK</sequence>
<comment type="caution">
    <text evidence="1">The sequence shown here is derived from an EMBL/GenBank/DDBJ whole genome shotgun (WGS) entry which is preliminary data.</text>
</comment>
<reference evidence="1 2" key="1">
    <citation type="submission" date="2018-08" db="EMBL/GenBank/DDBJ databases">
        <title>Sequencing the genomes of 1000 actinobacteria strains.</title>
        <authorList>
            <person name="Klenk H.-P."/>
        </authorList>
    </citation>
    <scope>NUCLEOTIDE SEQUENCE [LARGE SCALE GENOMIC DNA]</scope>
    <source>
        <strain evidence="1 2">DSM 43927</strain>
    </source>
</reference>
<name>A0A3D9SUK2_9ACTN</name>
<organism evidence="1 2">
    <name type="scientific">Thermomonospora umbrina</name>
    <dbReference type="NCBI Taxonomy" id="111806"/>
    <lineage>
        <taxon>Bacteria</taxon>
        <taxon>Bacillati</taxon>
        <taxon>Actinomycetota</taxon>
        <taxon>Actinomycetes</taxon>
        <taxon>Streptosporangiales</taxon>
        <taxon>Thermomonosporaceae</taxon>
        <taxon>Thermomonospora</taxon>
    </lineage>
</organism>
<proteinExistence type="predicted"/>